<dbReference type="InterPro" id="IPR000084">
    <property type="entry name" value="PE-PGRS_N"/>
</dbReference>
<protein>
    <submittedName>
        <fullName evidence="2">PE family protein</fullName>
    </submittedName>
</protein>
<dbReference type="Proteomes" id="UP000249682">
    <property type="component" value="Chromosome"/>
</dbReference>
<dbReference type="SUPFAM" id="SSF140459">
    <property type="entry name" value="PE/PPE dimer-like"/>
    <property type="match status" value="1"/>
</dbReference>
<dbReference type="EMBL" id="CP029543">
    <property type="protein sequence ID" value="AWV47993.1"/>
    <property type="molecule type" value="Genomic_DNA"/>
</dbReference>
<proteinExistence type="predicted"/>
<feature type="domain" description="PE" evidence="1">
    <location>
        <begin position="6"/>
        <end position="97"/>
    </location>
</feature>
<sequence length="112" mass="11490">MATSLVIVAPYMLAVATEDLASIESVINAANTATVTATTGMLAPATDEVSAITASLFAEYTLMHQAVSVQAATCRDQFVRALATSGGARYAAAKAANALPFQEVLNLVNVPT</sequence>
<dbReference type="AlphaFoldDB" id="A0AAD0P8Q0"/>
<evidence type="ECO:0000313" key="3">
    <source>
        <dbReference type="Proteomes" id="UP000249682"/>
    </source>
</evidence>
<organism evidence="2 3">
    <name type="scientific">Mycobacterium leprae</name>
    <dbReference type="NCBI Taxonomy" id="1769"/>
    <lineage>
        <taxon>Bacteria</taxon>
        <taxon>Bacillati</taxon>
        <taxon>Actinomycetota</taxon>
        <taxon>Actinomycetes</taxon>
        <taxon>Mycobacteriales</taxon>
        <taxon>Mycobacteriaceae</taxon>
        <taxon>Mycobacterium</taxon>
    </lineage>
</organism>
<dbReference type="Gene3D" id="1.10.287.850">
    <property type="entry name" value="HP0062-like domain"/>
    <property type="match status" value="1"/>
</dbReference>
<gene>
    <name evidence="2" type="ORF">DIJ64_07710</name>
</gene>
<accession>A0AAD0P8Q0</accession>
<reference evidence="2 3" key="1">
    <citation type="submission" date="2018-05" db="EMBL/GenBank/DDBJ databases">
        <title>Evolution of small genomes with special reference to Mycobacterium leprae.</title>
        <authorList>
            <person name="Mohanty P.S."/>
            <person name="Bansal A.K."/>
            <person name="Gupta U.D."/>
            <person name="Naaz F."/>
            <person name="Dwivedi V.D."/>
            <person name="Singh H."/>
            <person name="Gupta G."/>
            <person name="Sharma S."/>
            <person name="Arora M."/>
        </authorList>
    </citation>
    <scope>NUCLEOTIDE SEQUENCE [LARGE SCALE GENOMIC DNA]</scope>
    <source>
        <strain evidence="2 3">MRHRU-235-G</strain>
    </source>
</reference>
<name>A0AAD0P8Q0_MYCLR</name>
<evidence type="ECO:0000259" key="1">
    <source>
        <dbReference type="Pfam" id="PF00934"/>
    </source>
</evidence>
<dbReference type="RefSeq" id="WP_049769758.1">
    <property type="nucleotide sequence ID" value="NZ_CP029543.1"/>
</dbReference>
<dbReference type="InterPro" id="IPR038332">
    <property type="entry name" value="PPE_sf"/>
</dbReference>
<dbReference type="Pfam" id="PF00934">
    <property type="entry name" value="PE"/>
    <property type="match status" value="1"/>
</dbReference>
<evidence type="ECO:0000313" key="2">
    <source>
        <dbReference type="EMBL" id="AWV47993.1"/>
    </source>
</evidence>